<accession>A0ABQ9Y8Z9</accession>
<dbReference type="PRINTS" id="PR00499">
    <property type="entry name" value="P67PHOX"/>
</dbReference>
<dbReference type="InterPro" id="IPR011993">
    <property type="entry name" value="PH-like_dom_sf"/>
</dbReference>
<dbReference type="SUPFAM" id="SSF50044">
    <property type="entry name" value="SH3-domain"/>
    <property type="match status" value="1"/>
</dbReference>
<dbReference type="InterPro" id="IPR045188">
    <property type="entry name" value="Boi1/Boi2-like"/>
</dbReference>
<evidence type="ECO:0000313" key="8">
    <source>
        <dbReference type="Proteomes" id="UP001281761"/>
    </source>
</evidence>
<dbReference type="PRINTS" id="PR00452">
    <property type="entry name" value="SH3DOMAIN"/>
</dbReference>
<evidence type="ECO:0000256" key="3">
    <source>
        <dbReference type="PROSITE-ProRule" id="PRU00192"/>
    </source>
</evidence>
<dbReference type="SMART" id="SM00326">
    <property type="entry name" value="SH3"/>
    <property type="match status" value="1"/>
</dbReference>
<dbReference type="Pfam" id="PF00169">
    <property type="entry name" value="PH"/>
    <property type="match status" value="1"/>
</dbReference>
<dbReference type="Proteomes" id="UP001281761">
    <property type="component" value="Unassembled WGS sequence"/>
</dbReference>
<dbReference type="Gene3D" id="2.30.30.40">
    <property type="entry name" value="SH3 Domains"/>
    <property type="match status" value="1"/>
</dbReference>
<evidence type="ECO:0000259" key="5">
    <source>
        <dbReference type="PROSITE" id="PS50002"/>
    </source>
</evidence>
<dbReference type="PANTHER" id="PTHR22902">
    <property type="entry name" value="SESQUIPEDALIAN"/>
    <property type="match status" value="1"/>
</dbReference>
<dbReference type="Gene3D" id="2.30.29.30">
    <property type="entry name" value="Pleckstrin-homology domain (PH domain)/Phosphotyrosine-binding domain (PTB)"/>
    <property type="match status" value="1"/>
</dbReference>
<dbReference type="InterPro" id="IPR001452">
    <property type="entry name" value="SH3_domain"/>
</dbReference>
<dbReference type="SUPFAM" id="SSF50729">
    <property type="entry name" value="PH domain-like"/>
    <property type="match status" value="1"/>
</dbReference>
<dbReference type="Pfam" id="PF00018">
    <property type="entry name" value="SH3_1"/>
    <property type="match status" value="1"/>
</dbReference>
<evidence type="ECO:0000256" key="1">
    <source>
        <dbReference type="ARBA" id="ARBA00022443"/>
    </source>
</evidence>
<feature type="domain" description="PH" evidence="6">
    <location>
        <begin position="75"/>
        <end position="174"/>
    </location>
</feature>
<dbReference type="PANTHER" id="PTHR22902:SF27">
    <property type="entry name" value="PLECKSTRIN HOMOLOGY DOMAIN-CONTAINING FAMILY A MEMBER 3"/>
    <property type="match status" value="1"/>
</dbReference>
<dbReference type="InterPro" id="IPR001849">
    <property type="entry name" value="PH_domain"/>
</dbReference>
<dbReference type="CDD" id="cd00174">
    <property type="entry name" value="SH3"/>
    <property type="match status" value="1"/>
</dbReference>
<feature type="domain" description="SH3" evidence="5">
    <location>
        <begin position="1"/>
        <end position="60"/>
    </location>
</feature>
<comment type="caution">
    <text evidence="7">The sequence shown here is derived from an EMBL/GenBank/DDBJ whole genome shotgun (WGS) entry which is preliminary data.</text>
</comment>
<evidence type="ECO:0008006" key="9">
    <source>
        <dbReference type="Google" id="ProtNLM"/>
    </source>
</evidence>
<keyword evidence="8" id="KW-1185">Reference proteome</keyword>
<gene>
    <name evidence="7" type="ORF">BLNAU_5022</name>
</gene>
<reference evidence="7 8" key="1">
    <citation type="journal article" date="2022" name="bioRxiv">
        <title>Genomics of Preaxostyla Flagellates Illuminates Evolutionary Transitions and the Path Towards Mitochondrial Loss.</title>
        <authorList>
            <person name="Novak L.V.F."/>
            <person name="Treitli S.C."/>
            <person name="Pyrih J."/>
            <person name="Halakuc P."/>
            <person name="Pipaliya S.V."/>
            <person name="Vacek V."/>
            <person name="Brzon O."/>
            <person name="Soukal P."/>
            <person name="Eme L."/>
            <person name="Dacks J.B."/>
            <person name="Karnkowska A."/>
            <person name="Elias M."/>
            <person name="Hampl V."/>
        </authorList>
    </citation>
    <scope>NUCLEOTIDE SEQUENCE [LARGE SCALE GENOMIC DNA]</scope>
    <source>
        <strain evidence="7">NAU3</strain>
        <tissue evidence="7">Gut</tissue>
    </source>
</reference>
<evidence type="ECO:0000313" key="7">
    <source>
        <dbReference type="EMBL" id="KAK2960139.1"/>
    </source>
</evidence>
<evidence type="ECO:0000256" key="2">
    <source>
        <dbReference type="ARBA" id="ARBA00022553"/>
    </source>
</evidence>
<sequence>MSRQKLQAQFDFTARVANELTFKEGDIIFLIEKHESGMWKGELDGKIGLFPYNFVAELPSEEEGGEQPAETKGPQRPMEGWLTKQGHVRKNWKRRWFSLRDSTLFYSEKPTSAKELGTIPLKGMNVKNGEDKTDKPFCFHIYNPSDTAVKEYYIYADDVNQMNAWVAAIMEAAKRIVSVPRAPEGSAPIVASAESGRPRSPIKFGCADRMPVARFVHLEGSMKKSADERVPVSVDERQRNGAATRHGGVCFNSGLVFARFAEKSCVILWIGLVVKWSPRTCSQLMR</sequence>
<proteinExistence type="predicted"/>
<evidence type="ECO:0000259" key="6">
    <source>
        <dbReference type="PROSITE" id="PS50003"/>
    </source>
</evidence>
<dbReference type="SMART" id="SM00233">
    <property type="entry name" value="PH"/>
    <property type="match status" value="1"/>
</dbReference>
<keyword evidence="2" id="KW-0597">Phosphoprotein</keyword>
<feature type="region of interest" description="Disordered" evidence="4">
    <location>
        <begin position="60"/>
        <end position="79"/>
    </location>
</feature>
<evidence type="ECO:0000256" key="4">
    <source>
        <dbReference type="SAM" id="MobiDB-lite"/>
    </source>
</evidence>
<dbReference type="PROSITE" id="PS50002">
    <property type="entry name" value="SH3"/>
    <property type="match status" value="1"/>
</dbReference>
<name>A0ABQ9Y8Z9_9EUKA</name>
<keyword evidence="1 3" id="KW-0728">SH3 domain</keyword>
<dbReference type="PROSITE" id="PS50003">
    <property type="entry name" value="PH_DOMAIN"/>
    <property type="match status" value="1"/>
</dbReference>
<dbReference type="EMBL" id="JARBJD010000025">
    <property type="protein sequence ID" value="KAK2960139.1"/>
    <property type="molecule type" value="Genomic_DNA"/>
</dbReference>
<dbReference type="InterPro" id="IPR036028">
    <property type="entry name" value="SH3-like_dom_sf"/>
</dbReference>
<protein>
    <recommendedName>
        <fullName evidence="9">PH domain-containing protein</fullName>
    </recommendedName>
</protein>
<organism evidence="7 8">
    <name type="scientific">Blattamonas nauphoetae</name>
    <dbReference type="NCBI Taxonomy" id="2049346"/>
    <lineage>
        <taxon>Eukaryota</taxon>
        <taxon>Metamonada</taxon>
        <taxon>Preaxostyla</taxon>
        <taxon>Oxymonadida</taxon>
        <taxon>Blattamonas</taxon>
    </lineage>
</organism>